<feature type="transmembrane region" description="Helical" evidence="13">
    <location>
        <begin position="20"/>
        <end position="40"/>
    </location>
</feature>
<dbReference type="InterPro" id="IPR050640">
    <property type="entry name" value="Bact_2-comp_sensor_kinase"/>
</dbReference>
<keyword evidence="11 13" id="KW-0472">Membrane</keyword>
<evidence type="ECO:0000256" key="4">
    <source>
        <dbReference type="ARBA" id="ARBA00022679"/>
    </source>
</evidence>
<evidence type="ECO:0000256" key="12">
    <source>
        <dbReference type="SAM" id="Coils"/>
    </source>
</evidence>
<feature type="coiled-coil region" evidence="12">
    <location>
        <begin position="259"/>
        <end position="298"/>
    </location>
</feature>
<sequence>MMKRWLRHNDQLESFSDKIFNYNLMLIVIVAFVCSTYVMLNIRIIDKFNDTYVSYNDLNGFYFHVKEMNDNFQVYLYQPSDANYKAFRDSYNASGKNIDKIMLSLKGNERKWRFELLQNMIDKYYIDAELVIASNLQQEEDFNQKYQKLIHEYELIAKTSGEYYDIVTEDMQQQKIAVNDNQRTLHLVSLFFILFVITWLAYFSITMIRSMTDPIEKIMNNMNRIKMGEYDLSKISNVNKEMNVLCLALEDLSRSIQKNIQYANDKSDLEKRVLEQQNENLKKDELLAQSELRVLQNQINPHFLFNTLNMIYKKAYSEGAYETSELMERTSRLLRYALDNTSRISSLKKELAAIENYNYIQAKRYGERIRFIVEAEEDLPDIRMPGMILQPLVENAVLHGLQDVTEDGEVMIEVTQQNDHVIISVSDNGVGMASDELEKLILNDYAKGSDDRVHLGLYNVTSRLKKFYGDEVSIIINSLENCGFEINIKIDLRRRS</sequence>
<evidence type="ECO:0000313" key="16">
    <source>
        <dbReference type="Proteomes" id="UP000295773"/>
    </source>
</evidence>
<evidence type="ECO:0000256" key="11">
    <source>
        <dbReference type="ARBA" id="ARBA00023136"/>
    </source>
</evidence>
<dbReference type="InterPro" id="IPR003594">
    <property type="entry name" value="HATPase_dom"/>
</dbReference>
<evidence type="ECO:0000256" key="5">
    <source>
        <dbReference type="ARBA" id="ARBA00022692"/>
    </source>
</evidence>
<comment type="caution">
    <text evidence="15">The sequence shown here is derived from an EMBL/GenBank/DDBJ whole genome shotgun (WGS) entry which is preliminary data.</text>
</comment>
<keyword evidence="10" id="KW-0902">Two-component regulatory system</keyword>
<keyword evidence="5 13" id="KW-0812">Transmembrane</keyword>
<keyword evidence="12" id="KW-0175">Coiled coil</keyword>
<evidence type="ECO:0000256" key="3">
    <source>
        <dbReference type="ARBA" id="ARBA00022553"/>
    </source>
</evidence>
<feature type="transmembrane region" description="Helical" evidence="13">
    <location>
        <begin position="185"/>
        <end position="205"/>
    </location>
</feature>
<dbReference type="GO" id="GO:0005886">
    <property type="term" value="C:plasma membrane"/>
    <property type="evidence" value="ECO:0007669"/>
    <property type="project" value="UniProtKB-SubCell"/>
</dbReference>
<feature type="domain" description="Histidine kinase/HSP90-like ATPase" evidence="14">
    <location>
        <begin position="384"/>
        <end position="494"/>
    </location>
</feature>
<evidence type="ECO:0000313" key="15">
    <source>
        <dbReference type="EMBL" id="TCU57580.1"/>
    </source>
</evidence>
<keyword evidence="16" id="KW-1185">Reference proteome</keyword>
<comment type="subcellular location">
    <subcellularLocation>
        <location evidence="1">Cell membrane</location>
        <topology evidence="1">Multi-pass membrane protein</topology>
    </subcellularLocation>
</comment>
<dbReference type="SUPFAM" id="SSF55874">
    <property type="entry name" value="ATPase domain of HSP90 chaperone/DNA topoisomerase II/histidine kinase"/>
    <property type="match status" value="1"/>
</dbReference>
<dbReference type="InterPro" id="IPR036890">
    <property type="entry name" value="HATPase_C_sf"/>
</dbReference>
<evidence type="ECO:0000259" key="14">
    <source>
        <dbReference type="SMART" id="SM00387"/>
    </source>
</evidence>
<dbReference type="GO" id="GO:0005524">
    <property type="term" value="F:ATP binding"/>
    <property type="evidence" value="ECO:0007669"/>
    <property type="project" value="UniProtKB-KW"/>
</dbReference>
<dbReference type="RefSeq" id="WP_132225270.1">
    <property type="nucleotide sequence ID" value="NZ_JANKBG010000017.1"/>
</dbReference>
<dbReference type="Gene3D" id="6.10.340.10">
    <property type="match status" value="1"/>
</dbReference>
<gene>
    <name evidence="15" type="ORF">EDD61_11823</name>
</gene>
<evidence type="ECO:0000256" key="9">
    <source>
        <dbReference type="ARBA" id="ARBA00022989"/>
    </source>
</evidence>
<name>A0A4R3T7W3_9FIRM</name>
<dbReference type="EMBL" id="SMBP01000018">
    <property type="protein sequence ID" value="TCU57580.1"/>
    <property type="molecule type" value="Genomic_DNA"/>
</dbReference>
<evidence type="ECO:0000256" key="8">
    <source>
        <dbReference type="ARBA" id="ARBA00022840"/>
    </source>
</evidence>
<keyword evidence="6" id="KW-0547">Nucleotide-binding</keyword>
<proteinExistence type="predicted"/>
<organism evidence="15 16">
    <name type="scientific">Longicatena caecimuris</name>
    <dbReference type="NCBI Taxonomy" id="1796635"/>
    <lineage>
        <taxon>Bacteria</taxon>
        <taxon>Bacillati</taxon>
        <taxon>Bacillota</taxon>
        <taxon>Erysipelotrichia</taxon>
        <taxon>Erysipelotrichales</taxon>
        <taxon>Erysipelotrichaceae</taxon>
        <taxon>Longicatena</taxon>
    </lineage>
</organism>
<evidence type="ECO:0000256" key="2">
    <source>
        <dbReference type="ARBA" id="ARBA00022475"/>
    </source>
</evidence>
<dbReference type="InterPro" id="IPR010559">
    <property type="entry name" value="Sig_transdc_His_kin_internal"/>
</dbReference>
<keyword evidence="7 15" id="KW-0418">Kinase</keyword>
<dbReference type="GO" id="GO:0000155">
    <property type="term" value="F:phosphorelay sensor kinase activity"/>
    <property type="evidence" value="ECO:0007669"/>
    <property type="project" value="InterPro"/>
</dbReference>
<keyword evidence="8" id="KW-0067">ATP-binding</keyword>
<keyword evidence="2" id="KW-1003">Cell membrane</keyword>
<evidence type="ECO:0000256" key="7">
    <source>
        <dbReference type="ARBA" id="ARBA00022777"/>
    </source>
</evidence>
<dbReference type="Pfam" id="PF02518">
    <property type="entry name" value="HATPase_c"/>
    <property type="match status" value="1"/>
</dbReference>
<dbReference type="AlphaFoldDB" id="A0A4R3T7W3"/>
<reference evidence="15 16" key="1">
    <citation type="submission" date="2019-03" db="EMBL/GenBank/DDBJ databases">
        <title>Genomic Encyclopedia of Type Strains, Phase IV (KMG-IV): sequencing the most valuable type-strain genomes for metagenomic binning, comparative biology and taxonomic classification.</title>
        <authorList>
            <person name="Goeker M."/>
        </authorList>
    </citation>
    <scope>NUCLEOTIDE SEQUENCE [LARGE SCALE GENOMIC DNA]</scope>
    <source>
        <strain evidence="15 16">DSM 29481</strain>
    </source>
</reference>
<dbReference type="Gene3D" id="3.30.565.10">
    <property type="entry name" value="Histidine kinase-like ATPase, C-terminal domain"/>
    <property type="match status" value="1"/>
</dbReference>
<keyword evidence="3" id="KW-0597">Phosphoprotein</keyword>
<evidence type="ECO:0000256" key="10">
    <source>
        <dbReference type="ARBA" id="ARBA00023012"/>
    </source>
</evidence>
<protein>
    <submittedName>
        <fullName evidence="15">Histidine kinase/DNA gyrase B/HSP90-like ATPase</fullName>
    </submittedName>
</protein>
<evidence type="ECO:0000256" key="13">
    <source>
        <dbReference type="SAM" id="Phobius"/>
    </source>
</evidence>
<dbReference type="SMART" id="SM00387">
    <property type="entry name" value="HATPase_c"/>
    <property type="match status" value="1"/>
</dbReference>
<keyword evidence="4" id="KW-0808">Transferase</keyword>
<dbReference type="PANTHER" id="PTHR34220">
    <property type="entry name" value="SENSOR HISTIDINE KINASE YPDA"/>
    <property type="match status" value="1"/>
</dbReference>
<dbReference type="PANTHER" id="PTHR34220:SF11">
    <property type="entry name" value="SENSOR PROTEIN KINASE HPTS"/>
    <property type="match status" value="1"/>
</dbReference>
<dbReference type="Pfam" id="PF06580">
    <property type="entry name" value="His_kinase"/>
    <property type="match status" value="1"/>
</dbReference>
<accession>A0A4R3T7W3</accession>
<evidence type="ECO:0000256" key="1">
    <source>
        <dbReference type="ARBA" id="ARBA00004651"/>
    </source>
</evidence>
<keyword evidence="9 13" id="KW-1133">Transmembrane helix</keyword>
<evidence type="ECO:0000256" key="6">
    <source>
        <dbReference type="ARBA" id="ARBA00022741"/>
    </source>
</evidence>
<dbReference type="Proteomes" id="UP000295773">
    <property type="component" value="Unassembled WGS sequence"/>
</dbReference>